<comment type="caution">
    <text evidence="1">The sequence shown here is derived from an EMBL/GenBank/DDBJ whole genome shotgun (WGS) entry which is preliminary data.</text>
</comment>
<dbReference type="AlphaFoldDB" id="A0AAV1IVC4"/>
<dbReference type="Proteomes" id="UP001497472">
    <property type="component" value="Unassembled WGS sequence"/>
</dbReference>
<gene>
    <name evidence="1" type="ORF">LNINA_LOCUS333</name>
</gene>
<evidence type="ECO:0000313" key="2">
    <source>
        <dbReference type="Proteomes" id="UP001497472"/>
    </source>
</evidence>
<organism evidence="1 2">
    <name type="scientific">Leptosia nina</name>
    <dbReference type="NCBI Taxonomy" id="320188"/>
    <lineage>
        <taxon>Eukaryota</taxon>
        <taxon>Metazoa</taxon>
        <taxon>Ecdysozoa</taxon>
        <taxon>Arthropoda</taxon>
        <taxon>Hexapoda</taxon>
        <taxon>Insecta</taxon>
        <taxon>Pterygota</taxon>
        <taxon>Neoptera</taxon>
        <taxon>Endopterygota</taxon>
        <taxon>Lepidoptera</taxon>
        <taxon>Glossata</taxon>
        <taxon>Ditrysia</taxon>
        <taxon>Papilionoidea</taxon>
        <taxon>Pieridae</taxon>
        <taxon>Pierinae</taxon>
        <taxon>Leptosia</taxon>
    </lineage>
</organism>
<dbReference type="EMBL" id="CAVLEF010000001">
    <property type="protein sequence ID" value="CAK1540265.1"/>
    <property type="molecule type" value="Genomic_DNA"/>
</dbReference>
<proteinExistence type="predicted"/>
<evidence type="ECO:0000313" key="1">
    <source>
        <dbReference type="EMBL" id="CAK1540265.1"/>
    </source>
</evidence>
<protein>
    <submittedName>
        <fullName evidence="1">Uncharacterized protein</fullName>
    </submittedName>
</protein>
<name>A0AAV1IVC4_9NEOP</name>
<reference evidence="1 2" key="1">
    <citation type="submission" date="2023-11" db="EMBL/GenBank/DDBJ databases">
        <authorList>
            <person name="Okamura Y."/>
        </authorList>
    </citation>
    <scope>NUCLEOTIDE SEQUENCE [LARGE SCALE GENOMIC DNA]</scope>
</reference>
<accession>A0AAV1IVC4</accession>
<keyword evidence="2" id="KW-1185">Reference proteome</keyword>
<sequence>MKLDGMQHPTTLNLLSTFPRNQVMIVTKLFAAESVQFLFNVYGCGAGHSFCGDIDGVPLGQRGVLPGPTQINPRAFRGGKVAGCSTGPMVSGARVNAPKHHAIITHPQSP</sequence>